<feature type="compositionally biased region" description="Low complexity" evidence="6">
    <location>
        <begin position="63"/>
        <end position="93"/>
    </location>
</feature>
<feature type="non-terminal residue" evidence="7">
    <location>
        <position position="179"/>
    </location>
</feature>
<gene>
    <name evidence="7" type="ORF">P4O66_005816</name>
</gene>
<evidence type="ECO:0008006" key="9">
    <source>
        <dbReference type="Google" id="ProtNLM"/>
    </source>
</evidence>
<dbReference type="PANTHER" id="PTHR15950:SF23">
    <property type="entry name" value="SI:CH73-52F15.5-RELATED"/>
    <property type="match status" value="1"/>
</dbReference>
<evidence type="ECO:0000256" key="1">
    <source>
        <dbReference type="ARBA" id="ARBA00004123"/>
    </source>
</evidence>
<keyword evidence="4" id="KW-0539">Nucleus</keyword>
<evidence type="ECO:0000256" key="2">
    <source>
        <dbReference type="ARBA" id="ARBA00023015"/>
    </source>
</evidence>
<dbReference type="GO" id="GO:0005634">
    <property type="term" value="C:nucleus"/>
    <property type="evidence" value="ECO:0007669"/>
    <property type="project" value="UniProtKB-SubCell"/>
</dbReference>
<feature type="compositionally biased region" description="Basic and acidic residues" evidence="6">
    <location>
        <begin position="50"/>
        <end position="62"/>
    </location>
</feature>
<feature type="region of interest" description="Disordered" evidence="6">
    <location>
        <begin position="148"/>
        <end position="179"/>
    </location>
</feature>
<comment type="caution">
    <text evidence="7">The sequence shown here is derived from an EMBL/GenBank/DDBJ whole genome shotgun (WGS) entry which is preliminary data.</text>
</comment>
<dbReference type="InterPro" id="IPR011520">
    <property type="entry name" value="Vg_fam"/>
</dbReference>
<dbReference type="Pfam" id="PF07545">
    <property type="entry name" value="Vg_Tdu"/>
    <property type="match status" value="1"/>
</dbReference>
<sequence>MEEGGAGVPRDQTRGPSQSIILTYYHGDINTVVDEHFFRALNKTSMPKDLSTKSREIQRSSKSDVSTPTSWSPSWSKSLESASTSSMSQASSSETVQTQGVIIGPATIPTGSWTYPTRQGSSYEVPPLLYRQPSVPQSSPSSFLHLLHTDRPTGGAMVTHTSKPDLEPEWGAGSAYRDL</sequence>
<feature type="region of interest" description="Disordered" evidence="6">
    <location>
        <begin position="47"/>
        <end position="97"/>
    </location>
</feature>
<dbReference type="EMBL" id="JAROKS010000010">
    <property type="protein sequence ID" value="KAK1800610.1"/>
    <property type="molecule type" value="Genomic_DNA"/>
</dbReference>
<organism evidence="7 8">
    <name type="scientific">Electrophorus voltai</name>
    <dbReference type="NCBI Taxonomy" id="2609070"/>
    <lineage>
        <taxon>Eukaryota</taxon>
        <taxon>Metazoa</taxon>
        <taxon>Chordata</taxon>
        <taxon>Craniata</taxon>
        <taxon>Vertebrata</taxon>
        <taxon>Euteleostomi</taxon>
        <taxon>Actinopterygii</taxon>
        <taxon>Neopterygii</taxon>
        <taxon>Teleostei</taxon>
        <taxon>Ostariophysi</taxon>
        <taxon>Gymnotiformes</taxon>
        <taxon>Gymnotoidei</taxon>
        <taxon>Gymnotidae</taxon>
        <taxon>Electrophorus</taxon>
    </lineage>
</organism>
<dbReference type="AlphaFoldDB" id="A0AAD9DYT1"/>
<evidence type="ECO:0000256" key="3">
    <source>
        <dbReference type="ARBA" id="ARBA00023163"/>
    </source>
</evidence>
<dbReference type="Proteomes" id="UP001239994">
    <property type="component" value="Unassembled WGS sequence"/>
</dbReference>
<keyword evidence="3" id="KW-0804">Transcription</keyword>
<keyword evidence="2" id="KW-0805">Transcription regulation</keyword>
<proteinExistence type="inferred from homology"/>
<dbReference type="GO" id="GO:0006355">
    <property type="term" value="P:regulation of DNA-templated transcription"/>
    <property type="evidence" value="ECO:0007669"/>
    <property type="project" value="InterPro"/>
</dbReference>
<evidence type="ECO:0000313" key="8">
    <source>
        <dbReference type="Proteomes" id="UP001239994"/>
    </source>
</evidence>
<name>A0AAD9DYT1_9TELE</name>
<evidence type="ECO:0000256" key="5">
    <source>
        <dbReference type="ARBA" id="ARBA00025784"/>
    </source>
</evidence>
<protein>
    <recommendedName>
        <fullName evidence="9">Transcription cofactor vestigial-like protein 1</fullName>
    </recommendedName>
</protein>
<reference evidence="7" key="1">
    <citation type="submission" date="2023-03" db="EMBL/GenBank/DDBJ databases">
        <title>Electrophorus voltai genome.</title>
        <authorList>
            <person name="Bian C."/>
        </authorList>
    </citation>
    <scope>NUCLEOTIDE SEQUENCE</scope>
    <source>
        <strain evidence="7">CB-2022</strain>
        <tissue evidence="7">Muscle</tissue>
    </source>
</reference>
<evidence type="ECO:0000313" key="7">
    <source>
        <dbReference type="EMBL" id="KAK1800610.1"/>
    </source>
</evidence>
<comment type="subcellular location">
    <subcellularLocation>
        <location evidence="1">Nucleus</location>
    </subcellularLocation>
</comment>
<comment type="similarity">
    <text evidence="5">Belongs to the vestigial family.</text>
</comment>
<evidence type="ECO:0000256" key="6">
    <source>
        <dbReference type="SAM" id="MobiDB-lite"/>
    </source>
</evidence>
<keyword evidence="8" id="KW-1185">Reference proteome</keyword>
<accession>A0AAD9DYT1</accession>
<dbReference type="PANTHER" id="PTHR15950">
    <property type="entry name" value="TRANSCRIPTION COFACTOR VESTIGIAL-LIKE PROTEIN"/>
    <property type="match status" value="1"/>
</dbReference>
<evidence type="ECO:0000256" key="4">
    <source>
        <dbReference type="ARBA" id="ARBA00023242"/>
    </source>
</evidence>